<gene>
    <name evidence="3" type="ORF">GCM10007304_05320</name>
</gene>
<organism evidence="3 4">
    <name type="scientific">Rhodococcoides trifolii</name>
    <dbReference type="NCBI Taxonomy" id="908250"/>
    <lineage>
        <taxon>Bacteria</taxon>
        <taxon>Bacillati</taxon>
        <taxon>Actinomycetota</taxon>
        <taxon>Actinomycetes</taxon>
        <taxon>Mycobacteriales</taxon>
        <taxon>Nocardiaceae</taxon>
        <taxon>Rhodococcoides</taxon>
    </lineage>
</organism>
<dbReference type="InterPro" id="IPR018713">
    <property type="entry name" value="MPAB/Lcp_cat_dom"/>
</dbReference>
<protein>
    <submittedName>
        <fullName evidence="3">Peptidase</fullName>
    </submittedName>
</protein>
<reference evidence="3" key="1">
    <citation type="journal article" date="2014" name="Int. J. Syst. Evol. Microbiol.">
        <title>Complete genome sequence of Corynebacterium casei LMG S-19264T (=DSM 44701T), isolated from a smear-ripened cheese.</title>
        <authorList>
            <consortium name="US DOE Joint Genome Institute (JGI-PGF)"/>
            <person name="Walter F."/>
            <person name="Albersmeier A."/>
            <person name="Kalinowski J."/>
            <person name="Ruckert C."/>
        </authorList>
    </citation>
    <scope>NUCLEOTIDE SEQUENCE</scope>
    <source>
        <strain evidence="3">CCM 7905</strain>
    </source>
</reference>
<dbReference type="AlphaFoldDB" id="A0A917CP25"/>
<feature type="region of interest" description="Disordered" evidence="1">
    <location>
        <begin position="279"/>
        <end position="321"/>
    </location>
</feature>
<name>A0A917CP25_9NOCA</name>
<keyword evidence="4" id="KW-1185">Reference proteome</keyword>
<accession>A0A917CP25</accession>
<dbReference type="PANTHER" id="PTHR36124:SF1">
    <property type="entry name" value="ER-BOUND OXYGENASE MPAB_MPAB'_RUBBER OXYGENASE CATALYTIC DOMAIN-CONTAINING PROTEIN"/>
    <property type="match status" value="1"/>
</dbReference>
<dbReference type="Pfam" id="PF09995">
    <property type="entry name" value="MPAB_Lcp_cat"/>
    <property type="match status" value="1"/>
</dbReference>
<dbReference type="PANTHER" id="PTHR36124">
    <property type="match status" value="1"/>
</dbReference>
<dbReference type="EMBL" id="BMCU01000001">
    <property type="protein sequence ID" value="GGF94434.1"/>
    <property type="molecule type" value="Genomic_DNA"/>
</dbReference>
<dbReference type="InterPro" id="IPR046366">
    <property type="entry name" value="MPAB"/>
</dbReference>
<dbReference type="RefSeq" id="WP_188543136.1">
    <property type="nucleotide sequence ID" value="NZ_BMCU01000001.1"/>
</dbReference>
<evidence type="ECO:0000313" key="4">
    <source>
        <dbReference type="Proteomes" id="UP000654257"/>
    </source>
</evidence>
<sequence>MDRYALRDKTASLDPETDYEEISRILATQEFPWDINQALSFALFRTYAVPSIGALLFATGEFTERVQKRYDDTGLILDAILEHGLTSDRGRSAVRRMNNMHGSYDIPNSDMLYVLSTFVVMPVRWIEQYGWRSLTAHEITATTNYYRKMGALMGIKDIPSTVDDFADFMDSYEAEHFAYDAGARAVADSTLALLCTFPPNDKAPKRAIEVFSRSLMDDALLDAFRYRRPNRVVRFLSRRALTLRGKVVRFMPVRATPMFARELPNFRSYPGGYEVEDLGTFPRDNARPPAFPGNGCPAKHHDSKETGTPPSAPVSARVTVT</sequence>
<evidence type="ECO:0000256" key="1">
    <source>
        <dbReference type="SAM" id="MobiDB-lite"/>
    </source>
</evidence>
<reference evidence="3" key="2">
    <citation type="submission" date="2020-09" db="EMBL/GenBank/DDBJ databases">
        <authorList>
            <person name="Sun Q."/>
            <person name="Sedlacek I."/>
        </authorList>
    </citation>
    <scope>NUCLEOTIDE SEQUENCE</scope>
    <source>
        <strain evidence="3">CCM 7905</strain>
    </source>
</reference>
<evidence type="ECO:0000259" key="2">
    <source>
        <dbReference type="Pfam" id="PF09995"/>
    </source>
</evidence>
<evidence type="ECO:0000313" key="3">
    <source>
        <dbReference type="EMBL" id="GGF94434.1"/>
    </source>
</evidence>
<proteinExistence type="predicted"/>
<dbReference type="GO" id="GO:0016491">
    <property type="term" value="F:oxidoreductase activity"/>
    <property type="evidence" value="ECO:0007669"/>
    <property type="project" value="InterPro"/>
</dbReference>
<dbReference type="Proteomes" id="UP000654257">
    <property type="component" value="Unassembled WGS sequence"/>
</dbReference>
<feature type="domain" description="ER-bound oxygenase mpaB/mpaB'/Rubber oxygenase catalytic" evidence="2">
    <location>
        <begin position="49"/>
        <end position="236"/>
    </location>
</feature>
<comment type="caution">
    <text evidence="3">The sequence shown here is derived from an EMBL/GenBank/DDBJ whole genome shotgun (WGS) entry which is preliminary data.</text>
</comment>